<proteinExistence type="predicted"/>
<evidence type="ECO:0000313" key="2">
    <source>
        <dbReference type="EMBL" id="CAB1458641.1"/>
    </source>
</evidence>
<protein>
    <submittedName>
        <fullName evidence="2">Uncharacterized protein</fullName>
    </submittedName>
</protein>
<gene>
    <name evidence="2" type="ORF">PLEPLA_LOCUS46471</name>
</gene>
<dbReference type="Proteomes" id="UP001153269">
    <property type="component" value="Unassembled WGS sequence"/>
</dbReference>
<comment type="caution">
    <text evidence="2">The sequence shown here is derived from an EMBL/GenBank/DDBJ whole genome shotgun (WGS) entry which is preliminary data.</text>
</comment>
<evidence type="ECO:0000313" key="3">
    <source>
        <dbReference type="Proteomes" id="UP001153269"/>
    </source>
</evidence>
<feature type="region of interest" description="Disordered" evidence="1">
    <location>
        <begin position="43"/>
        <end position="69"/>
    </location>
</feature>
<dbReference type="EMBL" id="CADEAL010004397">
    <property type="protein sequence ID" value="CAB1458641.1"/>
    <property type="molecule type" value="Genomic_DNA"/>
</dbReference>
<feature type="compositionally biased region" description="Basic and acidic residues" evidence="1">
    <location>
        <begin position="49"/>
        <end position="59"/>
    </location>
</feature>
<sequence>MAWHHRCPCCPATAVSPCALPSVATQWRGEEVLDLVKVMASAHVPPPLEAERRRRERQSEGSAPIGAAD</sequence>
<name>A0A9N7ZC79_PLEPL</name>
<accession>A0A9N7ZC79</accession>
<dbReference type="AlphaFoldDB" id="A0A9N7ZC79"/>
<evidence type="ECO:0000256" key="1">
    <source>
        <dbReference type="SAM" id="MobiDB-lite"/>
    </source>
</evidence>
<organism evidence="2 3">
    <name type="scientific">Pleuronectes platessa</name>
    <name type="common">European plaice</name>
    <dbReference type="NCBI Taxonomy" id="8262"/>
    <lineage>
        <taxon>Eukaryota</taxon>
        <taxon>Metazoa</taxon>
        <taxon>Chordata</taxon>
        <taxon>Craniata</taxon>
        <taxon>Vertebrata</taxon>
        <taxon>Euteleostomi</taxon>
        <taxon>Actinopterygii</taxon>
        <taxon>Neopterygii</taxon>
        <taxon>Teleostei</taxon>
        <taxon>Neoteleostei</taxon>
        <taxon>Acanthomorphata</taxon>
        <taxon>Carangaria</taxon>
        <taxon>Pleuronectiformes</taxon>
        <taxon>Pleuronectoidei</taxon>
        <taxon>Pleuronectidae</taxon>
        <taxon>Pleuronectes</taxon>
    </lineage>
</organism>
<keyword evidence="3" id="KW-1185">Reference proteome</keyword>
<reference evidence="2" key="1">
    <citation type="submission" date="2020-03" db="EMBL/GenBank/DDBJ databases">
        <authorList>
            <person name="Weist P."/>
        </authorList>
    </citation>
    <scope>NUCLEOTIDE SEQUENCE</scope>
</reference>